<evidence type="ECO:0000313" key="2">
    <source>
        <dbReference type="Proteomes" id="UP001220530"/>
    </source>
</evidence>
<protein>
    <submittedName>
        <fullName evidence="1">Uncharacterized protein</fullName>
    </submittedName>
</protein>
<reference evidence="1 2" key="1">
    <citation type="submission" date="2023-02" db="EMBL/GenBank/DDBJ databases">
        <title>Devosia algicola sp. nov., isolated from the phycosphere of marine algae.</title>
        <authorList>
            <person name="Kim J.M."/>
            <person name="Lee J.K."/>
            <person name="Choi B.J."/>
            <person name="Bayburt H."/>
            <person name="Jeon C.O."/>
        </authorList>
    </citation>
    <scope>NUCLEOTIDE SEQUENCE [LARGE SCALE GENOMIC DNA]</scope>
    <source>
        <strain evidence="1 2">G20-9</strain>
    </source>
</reference>
<dbReference type="EMBL" id="CP118246">
    <property type="protein sequence ID" value="WDR03675.1"/>
    <property type="molecule type" value="Genomic_DNA"/>
</dbReference>
<sequence>MSQAFIPASRLMGSRPALARTGYSTSGSFVSKPFDLSGPIATLENAPQNIDQKWLEDNARLLIPDYAGLSFSGVVIDVPNPESAGERIKGGIGSFDLSLANYLNGIPTDIKTSATHITFEATQEKQG</sequence>
<keyword evidence="2" id="KW-1185">Reference proteome</keyword>
<proteinExistence type="predicted"/>
<dbReference type="Proteomes" id="UP001220530">
    <property type="component" value="Chromosome"/>
</dbReference>
<gene>
    <name evidence="1" type="ORF">PSQ19_06305</name>
</gene>
<organism evidence="1 2">
    <name type="scientific">Devosia algicola</name>
    <dbReference type="NCBI Taxonomy" id="3026418"/>
    <lineage>
        <taxon>Bacteria</taxon>
        <taxon>Pseudomonadati</taxon>
        <taxon>Pseudomonadota</taxon>
        <taxon>Alphaproteobacteria</taxon>
        <taxon>Hyphomicrobiales</taxon>
        <taxon>Devosiaceae</taxon>
        <taxon>Devosia</taxon>
    </lineage>
</organism>
<evidence type="ECO:0000313" key="1">
    <source>
        <dbReference type="EMBL" id="WDR03675.1"/>
    </source>
</evidence>
<accession>A0ABY7YS22</accession>
<dbReference type="RefSeq" id="WP_282220065.1">
    <property type="nucleotide sequence ID" value="NZ_CP118246.1"/>
</dbReference>
<name>A0ABY7YS22_9HYPH</name>